<dbReference type="InterPro" id="IPR006805">
    <property type="entry name" value="Anth_synth_I_N"/>
</dbReference>
<keyword evidence="4" id="KW-0456">Lyase</keyword>
<dbReference type="EMBL" id="AEDD01000005">
    <property type="protein sequence ID" value="EFM10862.1"/>
    <property type="molecule type" value="Genomic_DNA"/>
</dbReference>
<dbReference type="Gene3D" id="3.60.120.10">
    <property type="entry name" value="Anthranilate synthase"/>
    <property type="match status" value="1"/>
</dbReference>
<dbReference type="InterPro" id="IPR019999">
    <property type="entry name" value="Anth_synth_I-like"/>
</dbReference>
<evidence type="ECO:0000313" key="4">
    <source>
        <dbReference type="EMBL" id="EFM10862.1"/>
    </source>
</evidence>
<dbReference type="OrthoDB" id="9803598at2"/>
<dbReference type="GO" id="GO:0004049">
    <property type="term" value="F:anthranilate synthase activity"/>
    <property type="evidence" value="ECO:0007669"/>
    <property type="project" value="UniProtKB-EC"/>
</dbReference>
<dbReference type="InterPro" id="IPR015890">
    <property type="entry name" value="Chorismate_C"/>
</dbReference>
<dbReference type="SUPFAM" id="SSF56322">
    <property type="entry name" value="ADC synthase"/>
    <property type="match status" value="1"/>
</dbReference>
<dbReference type="PANTHER" id="PTHR11236">
    <property type="entry name" value="AMINOBENZOATE/ANTHRANILATE SYNTHASE"/>
    <property type="match status" value="1"/>
</dbReference>
<dbReference type="InterPro" id="IPR005801">
    <property type="entry name" value="ADC_synthase"/>
</dbReference>
<name>E0I8X8_9BACL</name>
<dbReference type="Proteomes" id="UP000005387">
    <property type="component" value="Unassembled WGS sequence"/>
</dbReference>
<dbReference type="PRINTS" id="PR00095">
    <property type="entry name" value="ANTSNTHASEI"/>
</dbReference>
<dbReference type="GO" id="GO:0000162">
    <property type="term" value="P:L-tryptophan biosynthetic process"/>
    <property type="evidence" value="ECO:0007669"/>
    <property type="project" value="TreeGrafter"/>
</dbReference>
<protein>
    <submittedName>
        <fullName evidence="4">Anthranilate synthase</fullName>
        <ecNumber evidence="4">4.1.3.27</ecNumber>
    </submittedName>
</protein>
<sequence length="550" mass="62017">MFTAWKEWQRWHAERAYSTLPVLHKLSLNGAGNKIASWKAAWQDADAYSFVFESGKGGRYTYLGLHPSSVIQGKLQSAQSIDWSGAASDPAQERRLADTTSWEGAPLDVVRRWMAPYRGPRVEGGPAWTGGCAGFWGYDVIRTIERLPEIASDDLGVPDYLFMRMDELWVIDLEEDALYCAAHTAIPEHATEQDLETLYERAVQQTAAMADYWRTRFSDEPRMEPPGFLTREERLSKLASESLTIDVESVADTFSPFEKEAYENAVRKIQQYIGQGDVFQVNLSLRQSKQTAVSPEELYEWLRVVNPSPYMGFLRCPDFQLVSGSPELLVELKDGVLATRPIAGTRRRGQTPEEDVAMEQELLHTEKERAEHIMLVDLERNDLGRIASYGSVHVPELMVIERYSHVMHLVSQVEGRIAPGKDAFDVIAATFPGGTITGAPKIRTMEIIEELEPTRRGPYTGSMGWIDYCGNMEFNIIIRTMTVRDNVVHIQAGAGIVIDSIPQREYYESLSKAKALWKAIQLGERFHDQPDKQTKHEGKAEPGALSSRLL</sequence>
<gene>
    <name evidence="4" type="ORF">PaecuDRAFT_2112</name>
</gene>
<keyword evidence="5" id="KW-1185">Reference proteome</keyword>
<dbReference type="PANTHER" id="PTHR11236:SF41">
    <property type="entry name" value="AMINODEOXYCHORISMATE SYNTHASE COMPONENT 1"/>
    <property type="match status" value="1"/>
</dbReference>
<accession>E0I8X8</accession>
<dbReference type="Pfam" id="PF04715">
    <property type="entry name" value="Anth_synt_I_N"/>
    <property type="match status" value="1"/>
</dbReference>
<evidence type="ECO:0000259" key="3">
    <source>
        <dbReference type="Pfam" id="PF04715"/>
    </source>
</evidence>
<evidence type="ECO:0000256" key="1">
    <source>
        <dbReference type="SAM" id="MobiDB-lite"/>
    </source>
</evidence>
<reference evidence="4 5" key="1">
    <citation type="submission" date="2010-07" db="EMBL/GenBank/DDBJ databases">
        <title>The draft genome of Paenibacillus curdlanolyticus YK9.</title>
        <authorList>
            <consortium name="US DOE Joint Genome Institute (JGI-PGF)"/>
            <person name="Lucas S."/>
            <person name="Copeland A."/>
            <person name="Lapidus A."/>
            <person name="Cheng J.-F."/>
            <person name="Bruce D."/>
            <person name="Goodwin L."/>
            <person name="Pitluck S."/>
            <person name="Land M.L."/>
            <person name="Hauser L."/>
            <person name="Chang Y.-J."/>
            <person name="Jeffries C."/>
            <person name="Anderson I.J."/>
            <person name="Johnson E."/>
            <person name="Loganathan U."/>
            <person name="Mulhopadhyay B."/>
            <person name="Kyrpides N."/>
            <person name="Woyke T.J."/>
        </authorList>
    </citation>
    <scope>NUCLEOTIDE SEQUENCE [LARGE SCALE GENOMIC DNA]</scope>
    <source>
        <strain evidence="4 5">YK9</strain>
    </source>
</reference>
<dbReference type="STRING" id="717606.PaecuDRAFT_2112"/>
<dbReference type="eggNOG" id="COG0147">
    <property type="taxonomic scope" value="Bacteria"/>
</dbReference>
<evidence type="ECO:0000313" key="5">
    <source>
        <dbReference type="Proteomes" id="UP000005387"/>
    </source>
</evidence>
<feature type="region of interest" description="Disordered" evidence="1">
    <location>
        <begin position="527"/>
        <end position="550"/>
    </location>
</feature>
<dbReference type="AlphaFoldDB" id="E0I8X8"/>
<feature type="domain" description="Chorismate-utilising enzyme C-terminal" evidence="2">
    <location>
        <begin position="259"/>
        <end position="512"/>
    </location>
</feature>
<feature type="compositionally biased region" description="Basic and acidic residues" evidence="1">
    <location>
        <begin position="527"/>
        <end position="540"/>
    </location>
</feature>
<evidence type="ECO:0000259" key="2">
    <source>
        <dbReference type="Pfam" id="PF00425"/>
    </source>
</evidence>
<dbReference type="Pfam" id="PF00425">
    <property type="entry name" value="Chorismate_bind"/>
    <property type="match status" value="1"/>
</dbReference>
<feature type="domain" description="Anthranilate synthase component I N-terminal" evidence="3">
    <location>
        <begin position="45"/>
        <end position="179"/>
    </location>
</feature>
<organism evidence="4 5">
    <name type="scientific">Paenibacillus curdlanolyticus YK9</name>
    <dbReference type="NCBI Taxonomy" id="717606"/>
    <lineage>
        <taxon>Bacteria</taxon>
        <taxon>Bacillati</taxon>
        <taxon>Bacillota</taxon>
        <taxon>Bacilli</taxon>
        <taxon>Bacillales</taxon>
        <taxon>Paenibacillaceae</taxon>
        <taxon>Paenibacillus</taxon>
    </lineage>
</organism>
<proteinExistence type="predicted"/>
<dbReference type="EC" id="4.1.3.27" evidence="4"/>